<dbReference type="Gene3D" id="3.60.10.10">
    <property type="entry name" value="Endonuclease/exonuclease/phosphatase"/>
    <property type="match status" value="1"/>
</dbReference>
<dbReference type="AlphaFoldDB" id="E9HZZ2"/>
<evidence type="ECO:0000259" key="1">
    <source>
        <dbReference type="Pfam" id="PF14529"/>
    </source>
</evidence>
<dbReference type="OrthoDB" id="6780406at2759"/>
<dbReference type="Proteomes" id="UP000000305">
    <property type="component" value="Unassembled WGS sequence"/>
</dbReference>
<dbReference type="PANTHER" id="PTHR33273:SF2">
    <property type="entry name" value="ENDONUCLEASE_EXONUCLEASE_PHOSPHATASE DOMAIN-CONTAINING PROTEIN"/>
    <property type="match status" value="1"/>
</dbReference>
<keyword evidence="3" id="KW-1185">Reference proteome</keyword>
<dbReference type="PhylomeDB" id="E9HZZ2"/>
<gene>
    <name evidence="2" type="ORF">DAPPUDRAFT_336592</name>
</gene>
<accession>E9HZZ2</accession>
<dbReference type="InterPro" id="IPR036691">
    <property type="entry name" value="Endo/exonu/phosph_ase_sf"/>
</dbReference>
<dbReference type="SUPFAM" id="SSF56219">
    <property type="entry name" value="DNase I-like"/>
    <property type="match status" value="1"/>
</dbReference>
<organism evidence="2 3">
    <name type="scientific">Daphnia pulex</name>
    <name type="common">Water flea</name>
    <dbReference type="NCBI Taxonomy" id="6669"/>
    <lineage>
        <taxon>Eukaryota</taxon>
        <taxon>Metazoa</taxon>
        <taxon>Ecdysozoa</taxon>
        <taxon>Arthropoda</taxon>
        <taxon>Crustacea</taxon>
        <taxon>Branchiopoda</taxon>
        <taxon>Diplostraca</taxon>
        <taxon>Cladocera</taxon>
        <taxon>Anomopoda</taxon>
        <taxon>Daphniidae</taxon>
        <taxon>Daphnia</taxon>
    </lineage>
</organism>
<dbReference type="KEGG" id="dpx:DAPPUDRAFT_336592"/>
<feature type="domain" description="Endonuclease/exonuclease/phosphatase" evidence="1">
    <location>
        <begin position="118"/>
        <end position="230"/>
    </location>
</feature>
<dbReference type="InterPro" id="IPR005135">
    <property type="entry name" value="Endo/exonuclease/phosphatase"/>
</dbReference>
<dbReference type="GO" id="GO:0003824">
    <property type="term" value="F:catalytic activity"/>
    <property type="evidence" value="ECO:0007669"/>
    <property type="project" value="InterPro"/>
</dbReference>
<evidence type="ECO:0000313" key="2">
    <source>
        <dbReference type="EMBL" id="EFX62688.1"/>
    </source>
</evidence>
<dbReference type="OMA" id="LMHRANH"/>
<dbReference type="HOGENOM" id="CLU_1195894_0_0_1"/>
<dbReference type="InParanoid" id="E9HZZ2"/>
<name>E9HZZ2_DAPPU</name>
<dbReference type="Pfam" id="PF14529">
    <property type="entry name" value="Exo_endo_phos_2"/>
    <property type="match status" value="1"/>
</dbReference>
<sequence>MESNFLPTHSSSLPCPNLRCLQINLHHSKLASANLSQLVLDLSIDIVLIQEPYAISGPSPTLANVPPGYAAFHALSSDHAYGAAILLRQTIADSGRVKLMHRANHSACIEVSSRFGTYRFISLYLRPSLVNFSDSLNELFTELASPCSIFGIDANAKSLLWNSNRTDQKGVDLESLVLMHKLNVMNVNKQHLDFIPGGTPFVDVTLAGDLVKMPRWLFLPFASLSDHPFFIF</sequence>
<dbReference type="PANTHER" id="PTHR33273">
    <property type="entry name" value="DOMAIN-CONTAINING PROTEIN, PUTATIVE-RELATED"/>
    <property type="match status" value="1"/>
</dbReference>
<proteinExistence type="predicted"/>
<reference evidence="2 3" key="1">
    <citation type="journal article" date="2011" name="Science">
        <title>The ecoresponsive genome of Daphnia pulex.</title>
        <authorList>
            <person name="Colbourne J.K."/>
            <person name="Pfrender M.E."/>
            <person name="Gilbert D."/>
            <person name="Thomas W.K."/>
            <person name="Tucker A."/>
            <person name="Oakley T.H."/>
            <person name="Tokishita S."/>
            <person name="Aerts A."/>
            <person name="Arnold G.J."/>
            <person name="Basu M.K."/>
            <person name="Bauer D.J."/>
            <person name="Caceres C.E."/>
            <person name="Carmel L."/>
            <person name="Casola C."/>
            <person name="Choi J.H."/>
            <person name="Detter J.C."/>
            <person name="Dong Q."/>
            <person name="Dusheyko S."/>
            <person name="Eads B.D."/>
            <person name="Frohlich T."/>
            <person name="Geiler-Samerotte K.A."/>
            <person name="Gerlach D."/>
            <person name="Hatcher P."/>
            <person name="Jogdeo S."/>
            <person name="Krijgsveld J."/>
            <person name="Kriventseva E.V."/>
            <person name="Kultz D."/>
            <person name="Laforsch C."/>
            <person name="Lindquist E."/>
            <person name="Lopez J."/>
            <person name="Manak J.R."/>
            <person name="Muller J."/>
            <person name="Pangilinan J."/>
            <person name="Patwardhan R.P."/>
            <person name="Pitluck S."/>
            <person name="Pritham E.J."/>
            <person name="Rechtsteiner A."/>
            <person name="Rho M."/>
            <person name="Rogozin I.B."/>
            <person name="Sakarya O."/>
            <person name="Salamov A."/>
            <person name="Schaack S."/>
            <person name="Shapiro H."/>
            <person name="Shiga Y."/>
            <person name="Skalitzky C."/>
            <person name="Smith Z."/>
            <person name="Souvorov A."/>
            <person name="Sung W."/>
            <person name="Tang Z."/>
            <person name="Tsuchiya D."/>
            <person name="Tu H."/>
            <person name="Vos H."/>
            <person name="Wang M."/>
            <person name="Wolf Y.I."/>
            <person name="Yamagata H."/>
            <person name="Yamada T."/>
            <person name="Ye Y."/>
            <person name="Shaw J.R."/>
            <person name="Andrews J."/>
            <person name="Crease T.J."/>
            <person name="Tang H."/>
            <person name="Lucas S.M."/>
            <person name="Robertson H.M."/>
            <person name="Bork P."/>
            <person name="Koonin E.V."/>
            <person name="Zdobnov E.M."/>
            <person name="Grigoriev I.V."/>
            <person name="Lynch M."/>
            <person name="Boore J.L."/>
        </authorList>
    </citation>
    <scope>NUCLEOTIDE SEQUENCE [LARGE SCALE GENOMIC DNA]</scope>
</reference>
<protein>
    <recommendedName>
        <fullName evidence="1">Endonuclease/exonuclease/phosphatase domain-containing protein</fullName>
    </recommendedName>
</protein>
<dbReference type="EMBL" id="GL733440">
    <property type="protein sequence ID" value="EFX62688.1"/>
    <property type="molecule type" value="Genomic_DNA"/>
</dbReference>
<evidence type="ECO:0000313" key="3">
    <source>
        <dbReference type="Proteomes" id="UP000000305"/>
    </source>
</evidence>